<name>A0ABD6FF73_9PSEU</name>
<proteinExistence type="predicted"/>
<dbReference type="PANTHER" id="PTHR21310">
    <property type="entry name" value="AMINOGLYCOSIDE PHOSPHOTRANSFERASE-RELATED-RELATED"/>
    <property type="match status" value="1"/>
</dbReference>
<accession>A0ABD6FF73</accession>
<organism evidence="3 4">
    <name type="scientific">Thermocrispum agreste</name>
    <dbReference type="NCBI Taxonomy" id="37925"/>
    <lineage>
        <taxon>Bacteria</taxon>
        <taxon>Bacillati</taxon>
        <taxon>Actinomycetota</taxon>
        <taxon>Actinomycetes</taxon>
        <taxon>Pseudonocardiales</taxon>
        <taxon>Pseudonocardiaceae</taxon>
        <taxon>Thermocrispum</taxon>
    </lineage>
</organism>
<evidence type="ECO:0000256" key="1">
    <source>
        <dbReference type="SAM" id="MobiDB-lite"/>
    </source>
</evidence>
<reference evidence="3 4" key="1">
    <citation type="journal article" date="2021" name="BMC Genomics">
        <title>Genome-resolved metagenome and metatranscriptome analyses of thermophilic composting reveal key bacterial players and their metabolic interactions.</title>
        <authorList>
            <person name="Braga L.P.P."/>
            <person name="Pereira R.V."/>
            <person name="Martins L.F."/>
            <person name="Moura L.M.S."/>
            <person name="Sanchez F.B."/>
            <person name="Patane J.S.L."/>
            <person name="da Silva A.M."/>
            <person name="Setubal J.C."/>
        </authorList>
    </citation>
    <scope>NUCLEOTIDE SEQUENCE [LARGE SCALE GENOMIC DNA]</scope>
    <source>
        <strain evidence="3">ZC4RG45</strain>
    </source>
</reference>
<feature type="domain" description="Aminoglycoside phosphotransferase" evidence="2">
    <location>
        <begin position="171"/>
        <end position="414"/>
    </location>
</feature>
<dbReference type="Proteomes" id="UP000249324">
    <property type="component" value="Unassembled WGS sequence"/>
</dbReference>
<evidence type="ECO:0000313" key="4">
    <source>
        <dbReference type="Proteomes" id="UP000249324"/>
    </source>
</evidence>
<dbReference type="InterPro" id="IPR002575">
    <property type="entry name" value="Aminoglycoside_PTrfase"/>
</dbReference>
<dbReference type="InterPro" id="IPR041726">
    <property type="entry name" value="ACAD10_11_N"/>
</dbReference>
<sequence>MDAQLSAEREATAAVEQALALELTAVPAESDQSAAIQELAAALHHRASLDDQVVRRREQHADALRAGVTTLLPEVWGGTDALLGALGEHADDLAVRATSDRDAAAALRDIASVLVETDLPDVTAHRTGPPERDASTAYRTAPPPPVTEEQLLACLSAHSGPGVTVHRITDVRMLSGGFSKEMLAVRVEHSGGADDIVIRKVASGRTAHTLGGEFAALSFAWQGGVPVAEPLWLDEDILGAPAFATRRVPGQPRGDVWGPTAPIELPAVTAIAAALARLHSLDTSGLTDTPLPPMVTRQEIVAAIEERQAVLAAVSTPSMPFATLFALVLGWLRAHAPGDVRDPVLVHGDYGLHNLLLDGSTLTAVLDWERSHLGDPAEDLTYVRPSVEAVAGWDAFLTAYQDAGGSPPDADRLTFYTVWHDVWRGISAYRMRAKFLANPNKMSDAMAGLLMTPRFLLRAVRTAFRL</sequence>
<evidence type="ECO:0000313" key="3">
    <source>
        <dbReference type="EMBL" id="MFO7191749.1"/>
    </source>
</evidence>
<dbReference type="PANTHER" id="PTHR21310:SF57">
    <property type="entry name" value="BLR2944 PROTEIN"/>
    <property type="match status" value="1"/>
</dbReference>
<evidence type="ECO:0000259" key="2">
    <source>
        <dbReference type="Pfam" id="PF01636"/>
    </source>
</evidence>
<dbReference type="SUPFAM" id="SSF56112">
    <property type="entry name" value="Protein kinase-like (PK-like)"/>
    <property type="match status" value="1"/>
</dbReference>
<dbReference type="Gene3D" id="3.30.200.20">
    <property type="entry name" value="Phosphorylase Kinase, domain 1"/>
    <property type="match status" value="1"/>
</dbReference>
<feature type="region of interest" description="Disordered" evidence="1">
    <location>
        <begin position="122"/>
        <end position="145"/>
    </location>
</feature>
<dbReference type="Pfam" id="PF01636">
    <property type="entry name" value="APH"/>
    <property type="match status" value="1"/>
</dbReference>
<gene>
    <name evidence="3" type="ORF">DIU77_005855</name>
</gene>
<dbReference type="InterPro" id="IPR011009">
    <property type="entry name" value="Kinase-like_dom_sf"/>
</dbReference>
<comment type="caution">
    <text evidence="3">The sequence shown here is derived from an EMBL/GenBank/DDBJ whole genome shotgun (WGS) entry which is preliminary data.</text>
</comment>
<dbReference type="CDD" id="cd05154">
    <property type="entry name" value="ACAD10_11_N-like"/>
    <property type="match status" value="1"/>
</dbReference>
<protein>
    <submittedName>
        <fullName evidence="3">Phosphotransferase family protein</fullName>
    </submittedName>
</protein>
<dbReference type="InterPro" id="IPR051678">
    <property type="entry name" value="AGP_Transferase"/>
</dbReference>
<dbReference type="AlphaFoldDB" id="A0ABD6FF73"/>
<dbReference type="EMBL" id="QGUI02000047">
    <property type="protein sequence ID" value="MFO7191749.1"/>
    <property type="molecule type" value="Genomic_DNA"/>
</dbReference>
<dbReference type="Gene3D" id="3.90.1200.10">
    <property type="match status" value="1"/>
</dbReference>